<name>A0AAI8YUL5_9PEZI</name>
<feature type="region of interest" description="Disordered" evidence="1">
    <location>
        <begin position="186"/>
        <end position="213"/>
    </location>
</feature>
<dbReference type="AlphaFoldDB" id="A0AAI8YUL5"/>
<feature type="compositionally biased region" description="Basic and acidic residues" evidence="1">
    <location>
        <begin position="402"/>
        <end position="411"/>
    </location>
</feature>
<gene>
    <name evidence="2" type="ORF">LECACI_7A002277</name>
</gene>
<sequence length="411" mass="44539">MPAMPDKPDKPDKPDEPDKPDKPDAKPAGLRAFFQHTKRKASTSQLSVSSEVSSGAQPKQQGTSNSRTFYRPRHAERDMMLSMPVTQRPNLVAKAQEARLQHVCTEIGFNTASPSTSGRQRPLEVHPKLHMHRYSTMDLRSSTASLGAPSSSGWCRSPGSLRSVSSPIGHRDARSIATIDWAKGVVPGARPVDPTSDYASHSRQVESGNKGLVTPFERATTEAEDSSNATHRLLGATCPTRQRPAYFSHHSSIPNLRARSIEGKGKGKGRAAEGDVHYNGTASLVQQSGNRDSDLVRHLPSPSSSSHRPLPTAPTPPSDSSVTDSSVDSGNTSNRWSVAASRSQGSISTIITRQTEYTEQGKATTNEEQEEEYPEGEEPEVKEAQTAIEHKASVVSDANESEWERAESESS</sequence>
<dbReference type="EMBL" id="CAVMBE010000010">
    <property type="protein sequence ID" value="CAK3889141.1"/>
    <property type="molecule type" value="Genomic_DNA"/>
</dbReference>
<feature type="compositionally biased region" description="Polar residues" evidence="1">
    <location>
        <begin position="55"/>
        <end position="68"/>
    </location>
</feature>
<feature type="compositionally biased region" description="Low complexity" evidence="1">
    <location>
        <begin position="42"/>
        <end position="54"/>
    </location>
</feature>
<comment type="caution">
    <text evidence="2">The sequence shown here is derived from an EMBL/GenBank/DDBJ whole genome shotgun (WGS) entry which is preliminary data.</text>
</comment>
<evidence type="ECO:0000256" key="1">
    <source>
        <dbReference type="SAM" id="MobiDB-lite"/>
    </source>
</evidence>
<feature type="compositionally biased region" description="Basic and acidic residues" evidence="1">
    <location>
        <begin position="379"/>
        <end position="392"/>
    </location>
</feature>
<feature type="region of interest" description="Disordered" evidence="1">
    <location>
        <begin position="240"/>
        <end position="411"/>
    </location>
</feature>
<accession>A0AAI8YUL5</accession>
<feature type="compositionally biased region" description="Low complexity" evidence="1">
    <location>
        <begin position="318"/>
        <end position="329"/>
    </location>
</feature>
<keyword evidence="3" id="KW-1185">Reference proteome</keyword>
<feature type="compositionally biased region" description="Polar residues" evidence="1">
    <location>
        <begin position="330"/>
        <end position="366"/>
    </location>
</feature>
<feature type="compositionally biased region" description="Acidic residues" evidence="1">
    <location>
        <begin position="367"/>
        <end position="378"/>
    </location>
</feature>
<evidence type="ECO:0000313" key="3">
    <source>
        <dbReference type="Proteomes" id="UP001296104"/>
    </source>
</evidence>
<organism evidence="2 3">
    <name type="scientific">Lecanosticta acicola</name>
    <dbReference type="NCBI Taxonomy" id="111012"/>
    <lineage>
        <taxon>Eukaryota</taxon>
        <taxon>Fungi</taxon>
        <taxon>Dikarya</taxon>
        <taxon>Ascomycota</taxon>
        <taxon>Pezizomycotina</taxon>
        <taxon>Dothideomycetes</taxon>
        <taxon>Dothideomycetidae</taxon>
        <taxon>Mycosphaerellales</taxon>
        <taxon>Mycosphaerellaceae</taxon>
        <taxon>Lecanosticta</taxon>
    </lineage>
</organism>
<feature type="compositionally biased region" description="Low complexity" evidence="1">
    <location>
        <begin position="142"/>
        <end position="153"/>
    </location>
</feature>
<feature type="compositionally biased region" description="Low complexity" evidence="1">
    <location>
        <begin position="298"/>
        <end position="310"/>
    </location>
</feature>
<dbReference type="Proteomes" id="UP001296104">
    <property type="component" value="Unassembled WGS sequence"/>
</dbReference>
<feature type="compositionally biased region" description="Basic and acidic residues" evidence="1">
    <location>
        <begin position="1"/>
        <end position="25"/>
    </location>
</feature>
<feature type="region of interest" description="Disordered" evidence="1">
    <location>
        <begin position="1"/>
        <end position="71"/>
    </location>
</feature>
<feature type="compositionally biased region" description="Polar residues" evidence="1">
    <location>
        <begin position="280"/>
        <end position="290"/>
    </location>
</feature>
<evidence type="ECO:0000313" key="2">
    <source>
        <dbReference type="EMBL" id="CAK3889141.1"/>
    </source>
</evidence>
<feature type="compositionally biased region" description="Polar residues" evidence="1">
    <location>
        <begin position="197"/>
        <end position="207"/>
    </location>
</feature>
<reference evidence="2" key="1">
    <citation type="submission" date="2023-11" db="EMBL/GenBank/DDBJ databases">
        <authorList>
            <person name="Alioto T."/>
            <person name="Alioto T."/>
            <person name="Gomez Garrido J."/>
        </authorList>
    </citation>
    <scope>NUCLEOTIDE SEQUENCE</scope>
</reference>
<feature type="compositionally biased region" description="Basic and acidic residues" evidence="1">
    <location>
        <begin position="259"/>
        <end position="276"/>
    </location>
</feature>
<feature type="region of interest" description="Disordered" evidence="1">
    <location>
        <begin position="142"/>
        <end position="167"/>
    </location>
</feature>
<proteinExistence type="predicted"/>
<protein>
    <submittedName>
        <fullName evidence="2">Uncharacterized protein</fullName>
    </submittedName>
</protein>